<dbReference type="OrthoDB" id="9803470at2"/>
<dbReference type="GO" id="GO:0016987">
    <property type="term" value="F:sigma factor activity"/>
    <property type="evidence" value="ECO:0007669"/>
    <property type="project" value="UniProtKB-KW"/>
</dbReference>
<dbReference type="InterPro" id="IPR014284">
    <property type="entry name" value="RNA_pol_sigma-70_dom"/>
</dbReference>
<keyword evidence="2" id="KW-0805">Transcription regulation</keyword>
<dbReference type="SUPFAM" id="SSF88659">
    <property type="entry name" value="Sigma3 and sigma4 domains of RNA polymerase sigma factors"/>
    <property type="match status" value="1"/>
</dbReference>
<proteinExistence type="inferred from homology"/>
<dbReference type="Gene3D" id="1.10.1740.10">
    <property type="match status" value="1"/>
</dbReference>
<dbReference type="AlphaFoldDB" id="A0A3A8MW79"/>
<accession>A0A3A8MW79</accession>
<protein>
    <submittedName>
        <fullName evidence="8">Sigma-70 family RNA polymerase sigma factor</fullName>
    </submittedName>
</protein>
<evidence type="ECO:0000256" key="5">
    <source>
        <dbReference type="ARBA" id="ARBA00023163"/>
    </source>
</evidence>
<dbReference type="PANTHER" id="PTHR43133:SF8">
    <property type="entry name" value="RNA POLYMERASE SIGMA FACTOR HI_1459-RELATED"/>
    <property type="match status" value="1"/>
</dbReference>
<dbReference type="InterPro" id="IPR036388">
    <property type="entry name" value="WH-like_DNA-bd_sf"/>
</dbReference>
<feature type="domain" description="RNA polymerase sigma-70 region 2" evidence="6">
    <location>
        <begin position="31"/>
        <end position="90"/>
    </location>
</feature>
<dbReference type="Proteomes" id="UP000273405">
    <property type="component" value="Unassembled WGS sequence"/>
</dbReference>
<evidence type="ECO:0000256" key="3">
    <source>
        <dbReference type="ARBA" id="ARBA00023082"/>
    </source>
</evidence>
<evidence type="ECO:0000259" key="6">
    <source>
        <dbReference type="Pfam" id="PF04542"/>
    </source>
</evidence>
<dbReference type="PANTHER" id="PTHR43133">
    <property type="entry name" value="RNA POLYMERASE ECF-TYPE SIGMA FACTO"/>
    <property type="match status" value="1"/>
</dbReference>
<comment type="caution">
    <text evidence="8">The sequence shown here is derived from an EMBL/GenBank/DDBJ whole genome shotgun (WGS) entry which is preliminary data.</text>
</comment>
<dbReference type="InterPro" id="IPR013325">
    <property type="entry name" value="RNA_pol_sigma_r2"/>
</dbReference>
<dbReference type="InterPro" id="IPR013249">
    <property type="entry name" value="RNA_pol_sigma70_r4_t2"/>
</dbReference>
<dbReference type="Pfam" id="PF04542">
    <property type="entry name" value="Sigma70_r2"/>
    <property type="match status" value="1"/>
</dbReference>
<dbReference type="GO" id="GO:0003677">
    <property type="term" value="F:DNA binding"/>
    <property type="evidence" value="ECO:0007669"/>
    <property type="project" value="UniProtKB-KW"/>
</dbReference>
<dbReference type="InterPro" id="IPR007627">
    <property type="entry name" value="RNA_pol_sigma70_r2"/>
</dbReference>
<name>A0A3A8MW79_9BACT</name>
<reference evidence="9" key="1">
    <citation type="submission" date="2018-09" db="EMBL/GenBank/DDBJ databases">
        <authorList>
            <person name="Livingstone P.G."/>
            <person name="Whitworth D.E."/>
        </authorList>
    </citation>
    <scope>NUCLEOTIDE SEQUENCE [LARGE SCALE GENOMIC DNA]</scope>
    <source>
        <strain evidence="9">CA040B</strain>
    </source>
</reference>
<evidence type="ECO:0000256" key="2">
    <source>
        <dbReference type="ARBA" id="ARBA00023015"/>
    </source>
</evidence>
<evidence type="ECO:0000259" key="7">
    <source>
        <dbReference type="Pfam" id="PF08281"/>
    </source>
</evidence>
<comment type="similarity">
    <text evidence="1">Belongs to the sigma-70 factor family. ECF subfamily.</text>
</comment>
<sequence>MDAEGPDTGTDAALPLERDDVVAALLAQRGRFLAFVERRVGSRAVAEDLLQTAFARTLEKGGALKDGEGAVAWFYRLLRNALVDHHRRQAAEGRALAVEARDADNAPEDPELKGAVCACLGDLLPTLKPAYAELVRQVDLEGRAVPDVAREAGITANNAGVRLHRARLALKRSLERSCGACAAHGCLDCSCKPRG</sequence>
<keyword evidence="5" id="KW-0804">Transcription</keyword>
<keyword evidence="3" id="KW-0731">Sigma factor</keyword>
<dbReference type="InterPro" id="IPR013324">
    <property type="entry name" value="RNA_pol_sigma_r3/r4-like"/>
</dbReference>
<keyword evidence="4" id="KW-0238">DNA-binding</keyword>
<keyword evidence="9" id="KW-1185">Reference proteome</keyword>
<organism evidence="8 9">
    <name type="scientific">Corallococcus sicarius</name>
    <dbReference type="NCBI Taxonomy" id="2316726"/>
    <lineage>
        <taxon>Bacteria</taxon>
        <taxon>Pseudomonadati</taxon>
        <taxon>Myxococcota</taxon>
        <taxon>Myxococcia</taxon>
        <taxon>Myxococcales</taxon>
        <taxon>Cystobacterineae</taxon>
        <taxon>Myxococcaceae</taxon>
        <taxon>Corallococcus</taxon>
    </lineage>
</organism>
<evidence type="ECO:0000256" key="4">
    <source>
        <dbReference type="ARBA" id="ARBA00023125"/>
    </source>
</evidence>
<dbReference type="Gene3D" id="1.10.10.10">
    <property type="entry name" value="Winged helix-like DNA-binding domain superfamily/Winged helix DNA-binding domain"/>
    <property type="match status" value="1"/>
</dbReference>
<dbReference type="GO" id="GO:0006352">
    <property type="term" value="P:DNA-templated transcription initiation"/>
    <property type="evidence" value="ECO:0007669"/>
    <property type="project" value="InterPro"/>
</dbReference>
<feature type="domain" description="RNA polymerase sigma factor 70 region 4 type 2" evidence="7">
    <location>
        <begin position="119"/>
        <end position="170"/>
    </location>
</feature>
<evidence type="ECO:0000313" key="9">
    <source>
        <dbReference type="Proteomes" id="UP000273405"/>
    </source>
</evidence>
<evidence type="ECO:0000256" key="1">
    <source>
        <dbReference type="ARBA" id="ARBA00010641"/>
    </source>
</evidence>
<dbReference type="RefSeq" id="WP_120629203.1">
    <property type="nucleotide sequence ID" value="NZ_RAWG01000302.1"/>
</dbReference>
<dbReference type="EMBL" id="RAWG01000302">
    <property type="protein sequence ID" value="RKH36316.1"/>
    <property type="molecule type" value="Genomic_DNA"/>
</dbReference>
<dbReference type="Pfam" id="PF08281">
    <property type="entry name" value="Sigma70_r4_2"/>
    <property type="match status" value="1"/>
</dbReference>
<gene>
    <name evidence="8" type="ORF">D7X12_33010</name>
</gene>
<dbReference type="InterPro" id="IPR039425">
    <property type="entry name" value="RNA_pol_sigma-70-like"/>
</dbReference>
<evidence type="ECO:0000313" key="8">
    <source>
        <dbReference type="EMBL" id="RKH36316.1"/>
    </source>
</evidence>
<dbReference type="SUPFAM" id="SSF88946">
    <property type="entry name" value="Sigma2 domain of RNA polymerase sigma factors"/>
    <property type="match status" value="1"/>
</dbReference>
<dbReference type="NCBIfam" id="TIGR02937">
    <property type="entry name" value="sigma70-ECF"/>
    <property type="match status" value="1"/>
</dbReference>